<accession>A0A1H6BWS9</accession>
<dbReference type="RefSeq" id="WP_425290358.1">
    <property type="nucleotide sequence ID" value="NZ_FNUY01000008.1"/>
</dbReference>
<feature type="domain" description="DNA primase/polymerase bifunctional N-terminal" evidence="1">
    <location>
        <begin position="72"/>
        <end position="196"/>
    </location>
</feature>
<reference evidence="2 3" key="1">
    <citation type="submission" date="2016-10" db="EMBL/GenBank/DDBJ databases">
        <authorList>
            <person name="de Groot N.N."/>
        </authorList>
    </citation>
    <scope>NUCLEOTIDE SEQUENCE [LARGE SCALE GENOMIC DNA]</scope>
    <source>
        <strain evidence="2 3">DSM 26656</strain>
    </source>
</reference>
<protein>
    <recommendedName>
        <fullName evidence="1">DNA primase/polymerase bifunctional N-terminal domain-containing protein</fullName>
    </recommendedName>
</protein>
<dbReference type="AlphaFoldDB" id="A0A1H6BWS9"/>
<evidence type="ECO:0000313" key="2">
    <source>
        <dbReference type="EMBL" id="SEG64626.1"/>
    </source>
</evidence>
<dbReference type="Proteomes" id="UP000236743">
    <property type="component" value="Unassembled WGS sequence"/>
</dbReference>
<proteinExistence type="predicted"/>
<dbReference type="Pfam" id="PF13481">
    <property type="entry name" value="AAA_25"/>
    <property type="match status" value="1"/>
</dbReference>
<dbReference type="EMBL" id="FNUY01000008">
    <property type="protein sequence ID" value="SEG64626.1"/>
    <property type="molecule type" value="Genomic_DNA"/>
</dbReference>
<gene>
    <name evidence="2" type="ORF">SAMN04488115_108111</name>
</gene>
<dbReference type="InterPro" id="IPR015330">
    <property type="entry name" value="DNA_primase/pol_bifunc_N"/>
</dbReference>
<dbReference type="InterPro" id="IPR027417">
    <property type="entry name" value="P-loop_NTPase"/>
</dbReference>
<evidence type="ECO:0000259" key="1">
    <source>
        <dbReference type="Pfam" id="PF09250"/>
    </source>
</evidence>
<sequence>MNVQSSNPFERLWALGYHRLCPIVPPNAPLSERSSLARRIKANPKADARGKVPGVKWPDGTWSGLDFVSVESTPADLVSWHGMQAGVGVKTGQGLVLIDADTKNEAHARIIKDEIERRFGSLPVRIGQYPKAGYLVRTDADFTYTRIEFGLRDDKGRLLDRVEILADGRQFVSCGIHPATGQAYRWPDGMPAYADLPYVAGPDLSALLKALTELLPSATAPTTEGGGNEYDQRSLAGDLATVTKAVSALPNTTALFPTRESYRDVGYAIRAALPDNQAAGLELFQQWAAKWDDGEGGNDPDVVAADWHRMKPPYRRGASWLYELAEDHSRGTFSVAERWLEEPGSDTPLFPENLPNAFGNSASLIEATPYGFPDPAKIPKRQWLYDNHYIRKFVSATVAPSGVGKSSLKIVEALAMASGKPLLGAQPTGTYRVWLWNGEDPMDELERRISAAMQHYGLTREDVGDRLFVDSGRNMEIVLASETRDGCRIAEPVAGAVLATIEANRLDVLTLDPFISTHRVSENDNGAIDMVVKKWAKIADAGNASVELVHHVRKLNGGEVTVEDGRGAVSLLAAARSARALSRMSKVDAVRMGLVDVHKRLFHFADDKNNLAPPAPADGGQWFELASVALGNGLTLDAGGMAGPEGADALTAIMSGDSVGVVRRYVLEARTHAVAADDKASTLALVRAGEWRRDPRAGDAWIGVPIAQGLGLDLFEEEAKGRVKSIVAQWIKDGILKEITKNDAQRRPRTFVEVVENSGIQNLEDGLSVFD</sequence>
<dbReference type="SUPFAM" id="SSF52540">
    <property type="entry name" value="P-loop containing nucleoside triphosphate hydrolases"/>
    <property type="match status" value="1"/>
</dbReference>
<keyword evidence="3" id="KW-1185">Reference proteome</keyword>
<organism evidence="2 3">
    <name type="scientific">Bosea lathyri</name>
    <dbReference type="NCBI Taxonomy" id="1036778"/>
    <lineage>
        <taxon>Bacteria</taxon>
        <taxon>Pseudomonadati</taxon>
        <taxon>Pseudomonadota</taxon>
        <taxon>Alphaproteobacteria</taxon>
        <taxon>Hyphomicrobiales</taxon>
        <taxon>Boseaceae</taxon>
        <taxon>Bosea</taxon>
    </lineage>
</organism>
<evidence type="ECO:0000313" key="3">
    <source>
        <dbReference type="Proteomes" id="UP000236743"/>
    </source>
</evidence>
<dbReference type="Gene3D" id="3.40.50.300">
    <property type="entry name" value="P-loop containing nucleotide triphosphate hydrolases"/>
    <property type="match status" value="1"/>
</dbReference>
<name>A0A1H6BWS9_9HYPH</name>
<dbReference type="Pfam" id="PF09250">
    <property type="entry name" value="Prim-Pol"/>
    <property type="match status" value="1"/>
</dbReference>